<evidence type="ECO:0000256" key="2">
    <source>
        <dbReference type="SAM" id="Phobius"/>
    </source>
</evidence>
<dbReference type="AlphaFoldDB" id="A0A5J4V5T4"/>
<evidence type="ECO:0000313" key="4">
    <source>
        <dbReference type="Proteomes" id="UP000324800"/>
    </source>
</evidence>
<evidence type="ECO:0000313" key="3">
    <source>
        <dbReference type="EMBL" id="KAA6377481.1"/>
    </source>
</evidence>
<feature type="region of interest" description="Disordered" evidence="1">
    <location>
        <begin position="1"/>
        <end position="25"/>
    </location>
</feature>
<keyword evidence="2" id="KW-0472">Membrane</keyword>
<reference evidence="3 4" key="1">
    <citation type="submission" date="2019-03" db="EMBL/GenBank/DDBJ databases">
        <title>Single cell metagenomics reveals metabolic interactions within the superorganism composed of flagellate Streblomastix strix and complex community of Bacteroidetes bacteria on its surface.</title>
        <authorList>
            <person name="Treitli S.C."/>
            <person name="Kolisko M."/>
            <person name="Husnik F."/>
            <person name="Keeling P."/>
            <person name="Hampl V."/>
        </authorList>
    </citation>
    <scope>NUCLEOTIDE SEQUENCE [LARGE SCALE GENOMIC DNA]</scope>
    <source>
        <strain evidence="3">ST1C</strain>
    </source>
</reference>
<feature type="transmembrane region" description="Helical" evidence="2">
    <location>
        <begin position="45"/>
        <end position="66"/>
    </location>
</feature>
<keyword evidence="2" id="KW-1133">Transmembrane helix</keyword>
<protein>
    <submittedName>
        <fullName evidence="3">Uncharacterized protein</fullName>
    </submittedName>
</protein>
<keyword evidence="2" id="KW-0812">Transmembrane</keyword>
<proteinExistence type="predicted"/>
<name>A0A5J4V5T4_9EUKA</name>
<evidence type="ECO:0000256" key="1">
    <source>
        <dbReference type="SAM" id="MobiDB-lite"/>
    </source>
</evidence>
<comment type="caution">
    <text evidence="3">The sequence shown here is derived from an EMBL/GenBank/DDBJ whole genome shotgun (WGS) entry which is preliminary data.</text>
</comment>
<gene>
    <name evidence="3" type="ORF">EZS28_026992</name>
</gene>
<sequence>MLKSWQKIPDCPGFPGFSKSSSRVIPGDKMSPGVARAFQQNPPGISHFLVSFCPALIYYEGVLLMIDRFDMYDRIWSAIGGCI</sequence>
<dbReference type="EMBL" id="SNRW01009783">
    <property type="protein sequence ID" value="KAA6377481.1"/>
    <property type="molecule type" value="Genomic_DNA"/>
</dbReference>
<organism evidence="3 4">
    <name type="scientific">Streblomastix strix</name>
    <dbReference type="NCBI Taxonomy" id="222440"/>
    <lineage>
        <taxon>Eukaryota</taxon>
        <taxon>Metamonada</taxon>
        <taxon>Preaxostyla</taxon>
        <taxon>Oxymonadida</taxon>
        <taxon>Streblomastigidae</taxon>
        <taxon>Streblomastix</taxon>
    </lineage>
</organism>
<accession>A0A5J4V5T4</accession>
<dbReference type="Proteomes" id="UP000324800">
    <property type="component" value="Unassembled WGS sequence"/>
</dbReference>